<comment type="similarity">
    <text evidence="1">Belongs to the glycosyltransferase 25 family.</text>
</comment>
<dbReference type="PANTHER" id="PTHR10730:SF53">
    <property type="entry name" value="GLYCOSYLTRANSFERASE 25 FAMILY MEMBER"/>
    <property type="match status" value="1"/>
</dbReference>
<evidence type="ECO:0000313" key="6">
    <source>
        <dbReference type="EMBL" id="KAJ5217416.1"/>
    </source>
</evidence>
<feature type="transmembrane region" description="Helical" evidence="4">
    <location>
        <begin position="12"/>
        <end position="30"/>
    </location>
</feature>
<sequence>MLPQASSPVYRAIQFAIVVCGAYFVFALLFSPSEPQKWPRPSLHLSKDGFRDPKLEHIQNDTLGFEHIYAIGLKERTDKRDFLNLAASVTGIKVQWVDGVHIDELEQKALPVGYNLSTMVPSIIACWRAHMNALNRVLENSYSTALIMEDDADWDLNIKSQLTEFARGLHALKANASTDNAPYGTAWDVLWIGGCSSTAGVNETEFYVIPNDPTVPSFSRRHTWSGPKDRWVEMYPEESTRFVYKAERGCCTFGYAVTQRGARKILAALSLDHVDVPVDIAMAELCGGENGRDRLECYAPYPNIVGTFRQGGPAYRNSDIVSNDDQSLQVAHSENMVYSSRLNIHRVLAGKPALSQWEEEAPWSPKELPENLEEFPYPRGYLVNELDGE</sequence>
<name>A0A9W9TCF4_9EURO</name>
<evidence type="ECO:0000313" key="7">
    <source>
        <dbReference type="Proteomes" id="UP001150941"/>
    </source>
</evidence>
<evidence type="ECO:0000256" key="1">
    <source>
        <dbReference type="ARBA" id="ARBA00006721"/>
    </source>
</evidence>
<gene>
    <name evidence="6" type="ORF">N7468_010424</name>
</gene>
<reference evidence="6" key="1">
    <citation type="submission" date="2022-11" db="EMBL/GenBank/DDBJ databases">
        <authorList>
            <person name="Petersen C."/>
        </authorList>
    </citation>
    <scope>NUCLEOTIDE SEQUENCE</scope>
    <source>
        <strain evidence="6">IBT 19713</strain>
    </source>
</reference>
<dbReference type="Proteomes" id="UP001150941">
    <property type="component" value="Unassembled WGS sequence"/>
</dbReference>
<reference evidence="6" key="2">
    <citation type="journal article" date="2023" name="IMA Fungus">
        <title>Comparative genomic study of the Penicillium genus elucidates a diverse pangenome and 15 lateral gene transfer events.</title>
        <authorList>
            <person name="Petersen C."/>
            <person name="Sorensen T."/>
            <person name="Nielsen M.R."/>
            <person name="Sondergaard T.E."/>
            <person name="Sorensen J.L."/>
            <person name="Fitzpatrick D.A."/>
            <person name="Frisvad J.C."/>
            <person name="Nielsen K.L."/>
        </authorList>
    </citation>
    <scope>NUCLEOTIDE SEQUENCE</scope>
    <source>
        <strain evidence="6">IBT 19713</strain>
    </source>
</reference>
<dbReference type="EMBL" id="JAPQKS010000008">
    <property type="protein sequence ID" value="KAJ5217416.1"/>
    <property type="molecule type" value="Genomic_DNA"/>
</dbReference>
<keyword evidence="4" id="KW-0472">Membrane</keyword>
<dbReference type="OrthoDB" id="47375at2759"/>
<dbReference type="RefSeq" id="XP_058326287.1">
    <property type="nucleotide sequence ID" value="XM_058479719.1"/>
</dbReference>
<dbReference type="GO" id="GO:0016740">
    <property type="term" value="F:transferase activity"/>
    <property type="evidence" value="ECO:0007669"/>
    <property type="project" value="UniProtKB-KW"/>
</dbReference>
<keyword evidence="4" id="KW-0812">Transmembrane</keyword>
<dbReference type="PANTHER" id="PTHR10730">
    <property type="entry name" value="PROCOLLAGEN-LYSINE,2-OXOGLUTARATE 5-DIOXYGENASE/GLYCOSYLTRANSFERASE 25 FAMILY MEMBER"/>
    <property type="match status" value="1"/>
</dbReference>
<organism evidence="6 7">
    <name type="scientific">Penicillium chermesinum</name>
    <dbReference type="NCBI Taxonomy" id="63820"/>
    <lineage>
        <taxon>Eukaryota</taxon>
        <taxon>Fungi</taxon>
        <taxon>Dikarya</taxon>
        <taxon>Ascomycota</taxon>
        <taxon>Pezizomycotina</taxon>
        <taxon>Eurotiomycetes</taxon>
        <taxon>Eurotiomycetidae</taxon>
        <taxon>Eurotiales</taxon>
        <taxon>Aspergillaceae</taxon>
        <taxon>Penicillium</taxon>
    </lineage>
</organism>
<protein>
    <recommendedName>
        <fullName evidence="5">Glycosyl transferase family 25 domain-containing protein</fullName>
    </recommendedName>
</protein>
<dbReference type="InterPro" id="IPR002654">
    <property type="entry name" value="Glyco_trans_25"/>
</dbReference>
<keyword evidence="7" id="KW-1185">Reference proteome</keyword>
<evidence type="ECO:0000256" key="4">
    <source>
        <dbReference type="SAM" id="Phobius"/>
    </source>
</evidence>
<feature type="domain" description="Glycosyl transferase family 25" evidence="5">
    <location>
        <begin position="66"/>
        <end position="167"/>
    </location>
</feature>
<keyword evidence="3" id="KW-0808">Transferase</keyword>
<dbReference type="GeneID" id="83207023"/>
<keyword evidence="4" id="KW-1133">Transmembrane helix</keyword>
<accession>A0A9W9TCF4</accession>
<evidence type="ECO:0000259" key="5">
    <source>
        <dbReference type="Pfam" id="PF01755"/>
    </source>
</evidence>
<comment type="caution">
    <text evidence="6">The sequence shown here is derived from an EMBL/GenBank/DDBJ whole genome shotgun (WGS) entry which is preliminary data.</text>
</comment>
<dbReference type="Pfam" id="PF01755">
    <property type="entry name" value="Glyco_transf_25"/>
    <property type="match status" value="1"/>
</dbReference>
<dbReference type="CDD" id="cd06532">
    <property type="entry name" value="Glyco_transf_25"/>
    <property type="match status" value="1"/>
</dbReference>
<dbReference type="InterPro" id="IPR050757">
    <property type="entry name" value="Collagen_mod_GT25"/>
</dbReference>
<keyword evidence="2" id="KW-0328">Glycosyltransferase</keyword>
<proteinExistence type="inferred from homology"/>
<dbReference type="AlphaFoldDB" id="A0A9W9TCF4"/>
<evidence type="ECO:0000256" key="3">
    <source>
        <dbReference type="ARBA" id="ARBA00022679"/>
    </source>
</evidence>
<evidence type="ECO:0000256" key="2">
    <source>
        <dbReference type="ARBA" id="ARBA00022676"/>
    </source>
</evidence>